<feature type="domain" description="Retrotransposon Copia-like N-terminal" evidence="2">
    <location>
        <begin position="26"/>
        <end position="66"/>
    </location>
</feature>
<organism evidence="3 4">
    <name type="scientific">Punica granatum</name>
    <name type="common">Pomegranate</name>
    <dbReference type="NCBI Taxonomy" id="22663"/>
    <lineage>
        <taxon>Eukaryota</taxon>
        <taxon>Viridiplantae</taxon>
        <taxon>Streptophyta</taxon>
        <taxon>Embryophyta</taxon>
        <taxon>Tracheophyta</taxon>
        <taxon>Spermatophyta</taxon>
        <taxon>Magnoliopsida</taxon>
        <taxon>eudicotyledons</taxon>
        <taxon>Gunneridae</taxon>
        <taxon>Pentapetalae</taxon>
        <taxon>rosids</taxon>
        <taxon>malvids</taxon>
        <taxon>Myrtales</taxon>
        <taxon>Lythraceae</taxon>
        <taxon>Punica</taxon>
    </lineage>
</organism>
<dbReference type="InterPro" id="IPR043502">
    <property type="entry name" value="DNA/RNA_pol_sf"/>
</dbReference>
<evidence type="ECO:0000259" key="1">
    <source>
        <dbReference type="Pfam" id="PF07727"/>
    </source>
</evidence>
<accession>A0A2I0HYC1</accession>
<dbReference type="AlphaFoldDB" id="A0A2I0HYC1"/>
<dbReference type="EMBL" id="PGOL01004929">
    <property type="protein sequence ID" value="PKI36266.1"/>
    <property type="molecule type" value="Genomic_DNA"/>
</dbReference>
<name>A0A2I0HYC1_PUNGR</name>
<evidence type="ECO:0000259" key="2">
    <source>
        <dbReference type="Pfam" id="PF14244"/>
    </source>
</evidence>
<keyword evidence="4" id="KW-1185">Reference proteome</keyword>
<dbReference type="CDD" id="cd09272">
    <property type="entry name" value="RNase_HI_RT_Ty1"/>
    <property type="match status" value="1"/>
</dbReference>
<comment type="caution">
    <text evidence="3">The sequence shown here is derived from an EMBL/GenBank/DDBJ whole genome shotgun (WGS) entry which is preliminary data.</text>
</comment>
<dbReference type="PANTHER" id="PTHR11439:SF470">
    <property type="entry name" value="CYSTEINE-RICH RLK (RECEPTOR-LIKE PROTEIN KINASE) 8"/>
    <property type="match status" value="1"/>
</dbReference>
<protein>
    <recommendedName>
        <fullName evidence="5">Reverse transcriptase Ty1/copia-type domain-containing protein</fullName>
    </recommendedName>
</protein>
<dbReference type="SUPFAM" id="SSF56672">
    <property type="entry name" value="DNA/RNA polymerases"/>
    <property type="match status" value="1"/>
</dbReference>
<dbReference type="PANTHER" id="PTHR11439">
    <property type="entry name" value="GAG-POL-RELATED RETROTRANSPOSON"/>
    <property type="match status" value="1"/>
</dbReference>
<evidence type="ECO:0000313" key="3">
    <source>
        <dbReference type="EMBL" id="PKI36266.1"/>
    </source>
</evidence>
<reference evidence="3 4" key="1">
    <citation type="submission" date="2017-11" db="EMBL/GenBank/DDBJ databases">
        <title>De-novo sequencing of pomegranate (Punica granatum L.) genome.</title>
        <authorList>
            <person name="Akparov Z."/>
            <person name="Amiraslanov A."/>
            <person name="Hajiyeva S."/>
            <person name="Abbasov M."/>
            <person name="Kaur K."/>
            <person name="Hamwieh A."/>
            <person name="Solovyev V."/>
            <person name="Salamov A."/>
            <person name="Braich B."/>
            <person name="Kosarev P."/>
            <person name="Mahmoud A."/>
            <person name="Hajiyev E."/>
            <person name="Babayeva S."/>
            <person name="Izzatullayeva V."/>
            <person name="Mammadov A."/>
            <person name="Mammadov A."/>
            <person name="Sharifova S."/>
            <person name="Ojaghi J."/>
            <person name="Eynullazada K."/>
            <person name="Bayramov B."/>
            <person name="Abdulazimova A."/>
            <person name="Shahmuradov I."/>
        </authorList>
    </citation>
    <scope>NUCLEOTIDE SEQUENCE [LARGE SCALE GENOMIC DNA]</scope>
    <source>
        <strain evidence="4">cv. AG2017</strain>
        <tissue evidence="3">Leaf</tissue>
    </source>
</reference>
<dbReference type="Pfam" id="PF14244">
    <property type="entry name" value="Retrotran_gag_3"/>
    <property type="match status" value="1"/>
</dbReference>
<sequence>MMKKEDKAEDSGKGMQASATFRINMSDSTGVQITSCLLNGENYLTWSRAMKIALTAKGKLGFVEGRWKWVFKIKQRADGSVDRYKARLVAKGFTQVEGIDFHETFAPVAKLVTVRCLLTVAVARGWEMHQMDVQNTFLHGNLDEEVYMRLPPSFFSRREGMVCCLRKSLYGLRQASRNWYSKFADALRGYGFHQSGADHSLFIYSRGDVFLGVLVYVDDLIVVSNNSAHCASFKKYLHQCFRIKDLGPLKYFLGIEVTRANSSLFLNQKKYALDILTECGMLGSRPSYVPMEQNHGLYVDSGSCLEDASRYKRLIGRLIYLTITIPDLSYLVHVLAQFMQDPRQPHWEAAMRVVRYLKQSPSQGIFIQPNSLDLIAYCDSDWAGCPMTRRSVTGYFIMLGGSPVSWKTKKQTTVSRSSAEAEYRAMAATVSEILWLRSLLSFLGVRIDRPTPLFCDNQAALHIVANPAFRERTKHIERDCHFIREHI</sequence>
<dbReference type="STRING" id="22663.A0A2I0HYC1"/>
<proteinExistence type="predicted"/>
<evidence type="ECO:0000313" key="4">
    <source>
        <dbReference type="Proteomes" id="UP000233551"/>
    </source>
</evidence>
<dbReference type="Proteomes" id="UP000233551">
    <property type="component" value="Unassembled WGS sequence"/>
</dbReference>
<dbReference type="Pfam" id="PF07727">
    <property type="entry name" value="RVT_2"/>
    <property type="match status" value="1"/>
</dbReference>
<feature type="domain" description="Reverse transcriptase Ty1/copia-type" evidence="1">
    <location>
        <begin position="68"/>
        <end position="292"/>
    </location>
</feature>
<evidence type="ECO:0008006" key="5">
    <source>
        <dbReference type="Google" id="ProtNLM"/>
    </source>
</evidence>
<gene>
    <name evidence="3" type="ORF">CRG98_043343</name>
</gene>
<dbReference type="InterPro" id="IPR013103">
    <property type="entry name" value="RVT_2"/>
</dbReference>
<dbReference type="InterPro" id="IPR029472">
    <property type="entry name" value="Copia-like_N"/>
</dbReference>